<gene>
    <name evidence="2" type="ORF">WL29_21365</name>
</gene>
<reference evidence="2 3" key="1">
    <citation type="submission" date="2015-11" db="EMBL/GenBank/DDBJ databases">
        <title>Expanding the genomic diversity of Burkholderia species for the development of highly accurate diagnostics.</title>
        <authorList>
            <person name="Sahl J."/>
            <person name="Keim P."/>
            <person name="Wagner D."/>
        </authorList>
    </citation>
    <scope>NUCLEOTIDE SEQUENCE [LARGE SCALE GENOMIC DNA]</scope>
    <source>
        <strain evidence="2 3">MSMB2087WGS</strain>
    </source>
</reference>
<comment type="caution">
    <text evidence="2">The sequence shown here is derived from an EMBL/GenBank/DDBJ whole genome shotgun (WGS) entry which is preliminary data.</text>
</comment>
<feature type="chain" id="PRO_5007126931" description="UrcA family protein" evidence="1">
    <location>
        <begin position="26"/>
        <end position="132"/>
    </location>
</feature>
<protein>
    <recommendedName>
        <fullName evidence="4">UrcA family protein</fullName>
    </recommendedName>
</protein>
<dbReference type="RefSeq" id="WP_060192218.1">
    <property type="nucleotide sequence ID" value="NZ_LPHD01000049.1"/>
</dbReference>
<evidence type="ECO:0000256" key="1">
    <source>
        <dbReference type="SAM" id="SignalP"/>
    </source>
</evidence>
<dbReference type="AlphaFoldDB" id="A0A106QCT0"/>
<evidence type="ECO:0000313" key="3">
    <source>
        <dbReference type="Proteomes" id="UP000060630"/>
    </source>
</evidence>
<name>A0A106QCT0_9BURK</name>
<organism evidence="2 3">
    <name type="scientific">Burkholderia ubonensis</name>
    <dbReference type="NCBI Taxonomy" id="101571"/>
    <lineage>
        <taxon>Bacteria</taxon>
        <taxon>Pseudomonadati</taxon>
        <taxon>Pseudomonadota</taxon>
        <taxon>Betaproteobacteria</taxon>
        <taxon>Burkholderiales</taxon>
        <taxon>Burkholderiaceae</taxon>
        <taxon>Burkholderia</taxon>
        <taxon>Burkholderia cepacia complex</taxon>
    </lineage>
</organism>
<evidence type="ECO:0000313" key="2">
    <source>
        <dbReference type="EMBL" id="KWA83918.1"/>
    </source>
</evidence>
<keyword evidence="1" id="KW-0732">Signal</keyword>
<evidence type="ECO:0008006" key="4">
    <source>
        <dbReference type="Google" id="ProtNLM"/>
    </source>
</evidence>
<feature type="signal peptide" evidence="1">
    <location>
        <begin position="1"/>
        <end position="25"/>
    </location>
</feature>
<accession>A0A106QCT0</accession>
<dbReference type="EMBL" id="LPHD01000049">
    <property type="protein sequence ID" value="KWA83918.1"/>
    <property type="molecule type" value="Genomic_DNA"/>
</dbReference>
<proteinExistence type="predicted"/>
<dbReference type="Proteomes" id="UP000060630">
    <property type="component" value="Unassembled WGS sequence"/>
</dbReference>
<sequence length="132" mass="13842">MKTRTALSILIATATLAISAGQAHAQSAAALATAVSPMPRGVPAPRIPAVKDFAAARALELERTKFHQVQIDKLQKCLEVSKNGTDLTGCQTTYRTALASNLAKLVEQGKLAAAYELGHPEPVQSTPAPAKK</sequence>